<reference evidence="7 8" key="1">
    <citation type="journal article" date="2017" name="Nat. Ecol. Evol.">
        <title>Scallop genome provides insights into evolution of bilaterian karyotype and development.</title>
        <authorList>
            <person name="Wang S."/>
            <person name="Zhang J."/>
            <person name="Jiao W."/>
            <person name="Li J."/>
            <person name="Xun X."/>
            <person name="Sun Y."/>
            <person name="Guo X."/>
            <person name="Huan P."/>
            <person name="Dong B."/>
            <person name="Zhang L."/>
            <person name="Hu X."/>
            <person name="Sun X."/>
            <person name="Wang J."/>
            <person name="Zhao C."/>
            <person name="Wang Y."/>
            <person name="Wang D."/>
            <person name="Huang X."/>
            <person name="Wang R."/>
            <person name="Lv J."/>
            <person name="Li Y."/>
            <person name="Zhang Z."/>
            <person name="Liu B."/>
            <person name="Lu W."/>
            <person name="Hui Y."/>
            <person name="Liang J."/>
            <person name="Zhou Z."/>
            <person name="Hou R."/>
            <person name="Li X."/>
            <person name="Liu Y."/>
            <person name="Li H."/>
            <person name="Ning X."/>
            <person name="Lin Y."/>
            <person name="Zhao L."/>
            <person name="Xing Q."/>
            <person name="Dou J."/>
            <person name="Li Y."/>
            <person name="Mao J."/>
            <person name="Guo H."/>
            <person name="Dou H."/>
            <person name="Li T."/>
            <person name="Mu C."/>
            <person name="Jiang W."/>
            <person name="Fu Q."/>
            <person name="Fu X."/>
            <person name="Miao Y."/>
            <person name="Liu J."/>
            <person name="Yu Q."/>
            <person name="Li R."/>
            <person name="Liao H."/>
            <person name="Li X."/>
            <person name="Kong Y."/>
            <person name="Jiang Z."/>
            <person name="Chourrout D."/>
            <person name="Li R."/>
            <person name="Bao Z."/>
        </authorList>
    </citation>
    <scope>NUCLEOTIDE SEQUENCE [LARGE SCALE GENOMIC DNA]</scope>
    <source>
        <strain evidence="7 8">PY_sf001</strain>
    </source>
</reference>
<dbReference type="AlphaFoldDB" id="A0A210Q7E9"/>
<dbReference type="Gene3D" id="1.10.287.1490">
    <property type="match status" value="1"/>
</dbReference>
<keyword evidence="8" id="KW-1185">Reference proteome</keyword>
<dbReference type="GO" id="GO:0060287">
    <property type="term" value="P:epithelial cilium movement involved in determination of left/right asymmetry"/>
    <property type="evidence" value="ECO:0007669"/>
    <property type="project" value="TreeGrafter"/>
</dbReference>
<dbReference type="GO" id="GO:0060285">
    <property type="term" value="P:cilium-dependent cell motility"/>
    <property type="evidence" value="ECO:0007669"/>
    <property type="project" value="TreeGrafter"/>
</dbReference>
<dbReference type="PANTHER" id="PTHR18962">
    <property type="entry name" value="COILED-COIL DOMAIN-CONTAINING PROTEIN 39"/>
    <property type="match status" value="1"/>
</dbReference>
<comment type="caution">
    <text evidence="7">The sequence shown here is derived from an EMBL/GenBank/DDBJ whole genome shotgun (WGS) entry which is preliminary data.</text>
</comment>
<accession>A0A210Q7E9</accession>
<comment type="similarity">
    <text evidence="1">Belongs to the CCDC39 family.</text>
</comment>
<evidence type="ECO:0000256" key="6">
    <source>
        <dbReference type="SAM" id="MobiDB-lite"/>
    </source>
</evidence>
<proteinExistence type="inferred from homology"/>
<evidence type="ECO:0000256" key="3">
    <source>
        <dbReference type="ARBA" id="ARBA00023054"/>
    </source>
</evidence>
<evidence type="ECO:0000256" key="4">
    <source>
        <dbReference type="ARBA" id="ARBA00045182"/>
    </source>
</evidence>
<dbReference type="GO" id="GO:0005930">
    <property type="term" value="C:axoneme"/>
    <property type="evidence" value="ECO:0007669"/>
    <property type="project" value="InterPro"/>
</dbReference>
<dbReference type="EMBL" id="NEDP02004706">
    <property type="protein sequence ID" value="OWF44663.1"/>
    <property type="molecule type" value="Genomic_DNA"/>
</dbReference>
<protein>
    <recommendedName>
        <fullName evidence="2">Coiled-coil domain-containing protein 39</fullName>
    </recommendedName>
</protein>
<evidence type="ECO:0000256" key="1">
    <source>
        <dbReference type="ARBA" id="ARBA00005805"/>
    </source>
</evidence>
<feature type="coiled-coil region" evidence="5">
    <location>
        <begin position="419"/>
        <end position="528"/>
    </location>
</feature>
<evidence type="ECO:0000313" key="8">
    <source>
        <dbReference type="Proteomes" id="UP000242188"/>
    </source>
</evidence>
<feature type="coiled-coil region" evidence="5">
    <location>
        <begin position="209"/>
        <end position="369"/>
    </location>
</feature>
<feature type="region of interest" description="Disordered" evidence="6">
    <location>
        <begin position="865"/>
        <end position="920"/>
    </location>
</feature>
<organism evidence="7 8">
    <name type="scientific">Mizuhopecten yessoensis</name>
    <name type="common">Japanese scallop</name>
    <name type="synonym">Patinopecten yessoensis</name>
    <dbReference type="NCBI Taxonomy" id="6573"/>
    <lineage>
        <taxon>Eukaryota</taxon>
        <taxon>Metazoa</taxon>
        <taxon>Spiralia</taxon>
        <taxon>Lophotrochozoa</taxon>
        <taxon>Mollusca</taxon>
        <taxon>Bivalvia</taxon>
        <taxon>Autobranchia</taxon>
        <taxon>Pteriomorphia</taxon>
        <taxon>Pectinida</taxon>
        <taxon>Pectinoidea</taxon>
        <taxon>Pectinidae</taxon>
        <taxon>Mizuhopecten</taxon>
    </lineage>
</organism>
<dbReference type="Pfam" id="PF24161">
    <property type="entry name" value="CCDC39"/>
    <property type="match status" value="1"/>
</dbReference>
<gene>
    <name evidence="7" type="ORF">KP79_PYT20459</name>
</gene>
<keyword evidence="3 5" id="KW-0175">Coiled coil</keyword>
<comment type="function">
    <text evidence="4">Required for assembly of dynein regulatory complex (DRC) and inner dynein arm (IDA) complexes, which are responsible for ciliary beat regulation, thereby playing a central role in motility in cilia and flagella. Probably acts together with CCDC40 to form a molecular ruler that determines the 96 nanometer (nm) repeat length and arrangements of components in cilia and flagella. Not required for outer dynein arm complexes assembly.</text>
</comment>
<feature type="compositionally biased region" description="Low complexity" evidence="6">
    <location>
        <begin position="882"/>
        <end position="897"/>
    </location>
</feature>
<name>A0A210Q7E9_MIZYE</name>
<evidence type="ECO:0000256" key="2">
    <source>
        <dbReference type="ARBA" id="ARBA00016725"/>
    </source>
</evidence>
<dbReference type="GO" id="GO:0036159">
    <property type="term" value="P:inner dynein arm assembly"/>
    <property type="evidence" value="ECO:0007669"/>
    <property type="project" value="InterPro"/>
</dbReference>
<dbReference type="STRING" id="6573.A0A210Q7E9"/>
<dbReference type="GO" id="GO:0005576">
    <property type="term" value="C:extracellular region"/>
    <property type="evidence" value="ECO:0007669"/>
    <property type="project" value="GOC"/>
</dbReference>
<sequence length="953" mass="111340">MSRGSNSILSEIEWDEGLSMPVANADNKKLEDQVQQKQRKIVSNKNNVEEIEDRLHAMSEHLKNVRQELGHTQGLTGARNKEIETENHMLQIAEREEGRLQQEISKLEKDLEEIKEKKNMFENNIFKQTQKLEEMKSQMNWDQQALEAWLEESARKDEDSMAIQKYTRHDESKIKELSLRMVRLTEESQKKRKVLDHETTETLTAQIELDKTAEDFRQAHQERQELIEQWENTIEQMQRRDHEMDLLAAQLARVKAEVRRREEAIKEKMQFLEGEVDNNKEQEKKISIAERVAARTRIDHQEAETNRVQFSDELDALKRTVDRTANDLESTRSQVTYLKKDVQDKSNRLQQAKELRETLVDKLKIATESTLSAEERAARFDEMLQDEDRTQAEIDQQLKHLRDLQFHKTQELHDSKIKERNTEAEIQGSQAAIRNLNSKITKLDTDSLKQQEIIYNQDFAVQQVERRINRIQGERSNEEKVHLESKIKDLTDDLEQKNNTHTLLTLQLKRLQDDIRRVRRELEKSGAEKGDFTSKIEELNLYNTSSERELRNIISSKQNLMVDQNILKLEIKRLRDMLNGRADDVLNMEKRRLQLDTAMKERRHEISIHTEMLQAQIRVANEERGQISAELHERISKIDKLKKRYEILMVSMAPPEGEEERSQAYYVIKAAQEKEELQREGDDLDARIRKAEKEIRALENTLKLMNNRNETYRKSFNKVTDQSDDMEEKQQLEEQMRAVMDKYKYKRRQIRELQEDLQTMSSTLDNLVRDSGAYEEMIDEKKNKVLQLSKEIDDQRAKLERAMKSNSKYARELRSAKKSKGETPEERDFHVRELREFNKSIMSQIGDIIQTHPDVGETVHLYFSQANLPPPTPRVGSRHPGSARSSLTSARSSPAGSLKSPPSGSGRPTPVQIGADLGMSNAFPGQFPKFQFDVKCSEWTQPDGGQFTSLAAY</sequence>
<evidence type="ECO:0000313" key="7">
    <source>
        <dbReference type="EMBL" id="OWF44663.1"/>
    </source>
</evidence>
<feature type="region of interest" description="Disordered" evidence="6">
    <location>
        <begin position="804"/>
        <end position="828"/>
    </location>
</feature>
<dbReference type="Proteomes" id="UP000242188">
    <property type="component" value="Unassembled WGS sequence"/>
</dbReference>
<feature type="coiled-coil region" evidence="5">
    <location>
        <begin position="20"/>
        <end position="138"/>
    </location>
</feature>
<dbReference type="InterPro" id="IPR033290">
    <property type="entry name" value="CCDC39"/>
</dbReference>
<dbReference type="OrthoDB" id="10259720at2759"/>
<dbReference type="PANTHER" id="PTHR18962:SF0">
    <property type="entry name" value="COILED-COIL DOMAIN-CONTAINING PROTEIN 39"/>
    <property type="match status" value="1"/>
</dbReference>
<evidence type="ECO:0000256" key="5">
    <source>
        <dbReference type="SAM" id="Coils"/>
    </source>
</evidence>